<gene>
    <name evidence="5" type="ORF">COLO4_18831</name>
</gene>
<dbReference type="EMBL" id="AWUE01016508">
    <property type="protein sequence ID" value="OMO90850.1"/>
    <property type="molecule type" value="Genomic_DNA"/>
</dbReference>
<dbReference type="PANTHER" id="PTHR11783">
    <property type="entry name" value="SULFOTRANSFERASE SULT"/>
    <property type="match status" value="1"/>
</dbReference>
<feature type="domain" description="Sulfotransferase" evidence="4">
    <location>
        <begin position="51"/>
        <end position="311"/>
    </location>
</feature>
<dbReference type="InterPro" id="IPR027417">
    <property type="entry name" value="P-loop_NTPase"/>
</dbReference>
<keyword evidence="2 3" id="KW-0808">Transferase</keyword>
<dbReference type="AlphaFoldDB" id="A0A1R3J7S6"/>
<accession>A0A1R3J7S6</accession>
<comment type="caution">
    <text evidence="5">The sequence shown here is derived from an EMBL/GenBank/DDBJ whole genome shotgun (WGS) entry which is preliminary data.</text>
</comment>
<evidence type="ECO:0000259" key="4">
    <source>
        <dbReference type="Pfam" id="PF00685"/>
    </source>
</evidence>
<proteinExistence type="inferred from homology"/>
<evidence type="ECO:0000256" key="2">
    <source>
        <dbReference type="ARBA" id="ARBA00022679"/>
    </source>
</evidence>
<name>A0A1R3J7S6_9ROSI</name>
<evidence type="ECO:0000256" key="3">
    <source>
        <dbReference type="RuleBase" id="RU361155"/>
    </source>
</evidence>
<dbReference type="GO" id="GO:0008146">
    <property type="term" value="F:sulfotransferase activity"/>
    <property type="evidence" value="ECO:0007669"/>
    <property type="project" value="InterPro"/>
</dbReference>
<dbReference type="Pfam" id="PF00685">
    <property type="entry name" value="Sulfotransfer_1"/>
    <property type="match status" value="1"/>
</dbReference>
<evidence type="ECO:0000256" key="1">
    <source>
        <dbReference type="ARBA" id="ARBA00005771"/>
    </source>
</evidence>
<dbReference type="InterPro" id="IPR000863">
    <property type="entry name" value="Sulfotransferase_dom"/>
</dbReference>
<dbReference type="OrthoDB" id="205623at2759"/>
<dbReference type="EC" id="2.8.2.-" evidence="3"/>
<dbReference type="Gene3D" id="3.40.50.300">
    <property type="entry name" value="P-loop containing nucleotide triphosphate hydrolases"/>
    <property type="match status" value="1"/>
</dbReference>
<sequence>MEKMKHIIESLPNETGWSLYQPYCLYQGFWCFPDFLEGIMLAQECFKPEPGDIFICSHPKSGTTWLKALTFAIINRHRYHFDDSSNPLLSKGPHDCVFFLEQRKFIGKFRQPGVPLIATHTPYSSLPKSVLDSDDCKIVYICRDPKDTFVSLFHFIDKRRPKHIEPVSIEQGFELFCEGKSIFGPIWDHILGYWKASLERPNKVMFLKYEDMRKDSALYVKKLGEFMGYSFSAEEQHNVTLQKIVELCSFENLRGLEVNKTGVQVNRIVPHPVANQDYFRKGKVGDWSNYLTPEMAQRLDKIMERKFYGSGLTFKN</sequence>
<evidence type="ECO:0000313" key="6">
    <source>
        <dbReference type="Proteomes" id="UP000187203"/>
    </source>
</evidence>
<dbReference type="SUPFAM" id="SSF52540">
    <property type="entry name" value="P-loop containing nucleoside triphosphate hydrolases"/>
    <property type="match status" value="1"/>
</dbReference>
<protein>
    <recommendedName>
        <fullName evidence="3">Sulfotransferase</fullName>
        <ecNumber evidence="3">2.8.2.-</ecNumber>
    </recommendedName>
</protein>
<dbReference type="Proteomes" id="UP000187203">
    <property type="component" value="Unassembled WGS sequence"/>
</dbReference>
<reference evidence="6" key="1">
    <citation type="submission" date="2013-09" db="EMBL/GenBank/DDBJ databases">
        <title>Corchorus olitorius genome sequencing.</title>
        <authorList>
            <person name="Alam M."/>
            <person name="Haque M.S."/>
            <person name="Islam M.S."/>
            <person name="Emdad E.M."/>
            <person name="Islam M.M."/>
            <person name="Ahmed B."/>
            <person name="Halim A."/>
            <person name="Hossen Q.M.M."/>
            <person name="Hossain M.Z."/>
            <person name="Ahmed R."/>
            <person name="Khan M.M."/>
            <person name="Islam R."/>
            <person name="Rashid M.M."/>
            <person name="Khan S.A."/>
            <person name="Rahman M.S."/>
            <person name="Alam M."/>
            <person name="Yahiya A.S."/>
            <person name="Khan M.S."/>
            <person name="Azam M.S."/>
            <person name="Haque T."/>
            <person name="Lashkar M.Z.H."/>
            <person name="Akhand A.I."/>
            <person name="Morshed G."/>
            <person name="Roy S."/>
            <person name="Uddin K.S."/>
            <person name="Rabeya T."/>
            <person name="Hossain A.S."/>
            <person name="Chowdhury A."/>
            <person name="Snigdha A.R."/>
            <person name="Mortoza M.S."/>
            <person name="Matin S.A."/>
            <person name="Hoque S.M.E."/>
            <person name="Islam M.K."/>
            <person name="Roy D.K."/>
            <person name="Haider R."/>
            <person name="Moosa M.M."/>
            <person name="Elias S.M."/>
            <person name="Hasan A.M."/>
            <person name="Jahan S."/>
            <person name="Shafiuddin M."/>
            <person name="Mahmood N."/>
            <person name="Shommy N.S."/>
        </authorList>
    </citation>
    <scope>NUCLEOTIDE SEQUENCE [LARGE SCALE GENOMIC DNA]</scope>
    <source>
        <strain evidence="6">cv. O-4</strain>
    </source>
</reference>
<keyword evidence="6" id="KW-1185">Reference proteome</keyword>
<organism evidence="5 6">
    <name type="scientific">Corchorus olitorius</name>
    <dbReference type="NCBI Taxonomy" id="93759"/>
    <lineage>
        <taxon>Eukaryota</taxon>
        <taxon>Viridiplantae</taxon>
        <taxon>Streptophyta</taxon>
        <taxon>Embryophyta</taxon>
        <taxon>Tracheophyta</taxon>
        <taxon>Spermatophyta</taxon>
        <taxon>Magnoliopsida</taxon>
        <taxon>eudicotyledons</taxon>
        <taxon>Gunneridae</taxon>
        <taxon>Pentapetalae</taxon>
        <taxon>rosids</taxon>
        <taxon>malvids</taxon>
        <taxon>Malvales</taxon>
        <taxon>Malvaceae</taxon>
        <taxon>Grewioideae</taxon>
        <taxon>Apeibeae</taxon>
        <taxon>Corchorus</taxon>
    </lineage>
</organism>
<comment type="similarity">
    <text evidence="1 3">Belongs to the sulfotransferase 1 family.</text>
</comment>
<evidence type="ECO:0000313" key="5">
    <source>
        <dbReference type="EMBL" id="OMO90850.1"/>
    </source>
</evidence>